<protein>
    <submittedName>
        <fullName evidence="2">13914_t:CDS:1</fullName>
    </submittedName>
</protein>
<dbReference type="AlphaFoldDB" id="A0A9N9ERV2"/>
<dbReference type="Proteomes" id="UP000789405">
    <property type="component" value="Unassembled WGS sequence"/>
</dbReference>
<sequence length="46" mass="5254">ANEPHFEKEQNKLVPATMEISYDKPVVLTTDYGKKVQKNNQDCACK</sequence>
<dbReference type="EMBL" id="CAJVPY010007597">
    <property type="protein sequence ID" value="CAG8683015.1"/>
    <property type="molecule type" value="Genomic_DNA"/>
</dbReference>
<reference evidence="2" key="1">
    <citation type="submission" date="2021-06" db="EMBL/GenBank/DDBJ databases">
        <authorList>
            <person name="Kallberg Y."/>
            <person name="Tangrot J."/>
            <person name="Rosling A."/>
        </authorList>
    </citation>
    <scope>NUCLEOTIDE SEQUENCE</scope>
    <source>
        <strain evidence="2">MA453B</strain>
    </source>
</reference>
<evidence type="ECO:0000313" key="3">
    <source>
        <dbReference type="Proteomes" id="UP000789405"/>
    </source>
</evidence>
<evidence type="ECO:0000313" key="2">
    <source>
        <dbReference type="EMBL" id="CAG8683015.1"/>
    </source>
</evidence>
<name>A0A9N9ERV2_9GLOM</name>
<accession>A0A9N9ERV2</accession>
<proteinExistence type="predicted"/>
<feature type="domain" description="Myosin X N-terminal SH3" evidence="1">
    <location>
        <begin position="8"/>
        <end position="43"/>
    </location>
</feature>
<evidence type="ECO:0000259" key="1">
    <source>
        <dbReference type="Pfam" id="PF18597"/>
    </source>
</evidence>
<keyword evidence="3" id="KW-1185">Reference proteome</keyword>
<dbReference type="InterPro" id="IPR040640">
    <property type="entry name" value="MyoX_N_SH3"/>
</dbReference>
<comment type="caution">
    <text evidence="2">The sequence shown here is derived from an EMBL/GenBank/DDBJ whole genome shotgun (WGS) entry which is preliminary data.</text>
</comment>
<organism evidence="2 3">
    <name type="scientific">Dentiscutata erythropus</name>
    <dbReference type="NCBI Taxonomy" id="1348616"/>
    <lineage>
        <taxon>Eukaryota</taxon>
        <taxon>Fungi</taxon>
        <taxon>Fungi incertae sedis</taxon>
        <taxon>Mucoromycota</taxon>
        <taxon>Glomeromycotina</taxon>
        <taxon>Glomeromycetes</taxon>
        <taxon>Diversisporales</taxon>
        <taxon>Gigasporaceae</taxon>
        <taxon>Dentiscutata</taxon>
    </lineage>
</organism>
<dbReference type="Pfam" id="PF18597">
    <property type="entry name" value="SH3_19"/>
    <property type="match status" value="1"/>
</dbReference>
<feature type="non-terminal residue" evidence="2">
    <location>
        <position position="1"/>
    </location>
</feature>
<gene>
    <name evidence="2" type="ORF">DERYTH_LOCUS11924</name>
</gene>